<evidence type="ECO:0000313" key="6">
    <source>
        <dbReference type="Proteomes" id="UP000194841"/>
    </source>
</evidence>
<organism evidence="5 6">
    <name type="scientific">Pseudoalteromonas ulvae</name>
    <dbReference type="NCBI Taxonomy" id="107327"/>
    <lineage>
        <taxon>Bacteria</taxon>
        <taxon>Pseudomonadati</taxon>
        <taxon>Pseudomonadota</taxon>
        <taxon>Gammaproteobacteria</taxon>
        <taxon>Alteromonadales</taxon>
        <taxon>Pseudoalteromonadaceae</taxon>
        <taxon>Pseudoalteromonas</taxon>
    </lineage>
</organism>
<dbReference type="RefSeq" id="WP_086742801.1">
    <property type="nucleotide sequence ID" value="NZ_MWPV01000001.1"/>
</dbReference>
<keyword evidence="2" id="KW-0597">Phosphoprotein</keyword>
<dbReference type="PANTHER" id="PTHR37299">
    <property type="entry name" value="TRANSCRIPTIONAL REGULATOR-RELATED"/>
    <property type="match status" value="1"/>
</dbReference>
<dbReference type="InterPro" id="IPR001789">
    <property type="entry name" value="Sig_transdc_resp-reg_receiver"/>
</dbReference>
<dbReference type="PROSITE" id="PS50930">
    <property type="entry name" value="HTH_LYTTR"/>
    <property type="match status" value="1"/>
</dbReference>
<dbReference type="Proteomes" id="UP000194841">
    <property type="component" value="Unassembled WGS sequence"/>
</dbReference>
<dbReference type="Pfam" id="PF00072">
    <property type="entry name" value="Response_reg"/>
    <property type="match status" value="1"/>
</dbReference>
<proteinExistence type="predicted"/>
<dbReference type="Gene3D" id="3.40.50.2300">
    <property type="match status" value="1"/>
</dbReference>
<dbReference type="SUPFAM" id="SSF52172">
    <property type="entry name" value="CheY-like"/>
    <property type="match status" value="1"/>
</dbReference>
<feature type="modified residue" description="4-aspartylphosphate" evidence="2">
    <location>
        <position position="53"/>
    </location>
</feature>
<evidence type="ECO:0000259" key="4">
    <source>
        <dbReference type="PROSITE" id="PS50930"/>
    </source>
</evidence>
<dbReference type="InterPro" id="IPR007492">
    <property type="entry name" value="LytTR_DNA-bd_dom"/>
</dbReference>
<dbReference type="AlphaFoldDB" id="A0A244CVZ8"/>
<reference evidence="5 6" key="1">
    <citation type="submission" date="2017-02" db="EMBL/GenBank/DDBJ databases">
        <title>Pseudoalteromonas ulvae TC14 Genome.</title>
        <authorList>
            <person name="Molmeret M."/>
        </authorList>
    </citation>
    <scope>NUCLEOTIDE SEQUENCE [LARGE SCALE GENOMIC DNA]</scope>
    <source>
        <strain evidence="5">TC14</strain>
    </source>
</reference>
<dbReference type="GO" id="GO:0000156">
    <property type="term" value="F:phosphorelay response regulator activity"/>
    <property type="evidence" value="ECO:0007669"/>
    <property type="project" value="InterPro"/>
</dbReference>
<keyword evidence="1" id="KW-0902">Two-component regulatory system</keyword>
<comment type="caution">
    <text evidence="5">The sequence shown here is derived from an EMBL/GenBank/DDBJ whole genome shotgun (WGS) entry which is preliminary data.</text>
</comment>
<accession>A0A244CVZ8</accession>
<dbReference type="InterPro" id="IPR011006">
    <property type="entry name" value="CheY-like_superfamily"/>
</dbReference>
<keyword evidence="6" id="KW-1185">Reference proteome</keyword>
<dbReference type="Pfam" id="PF04397">
    <property type="entry name" value="LytTR"/>
    <property type="match status" value="1"/>
</dbReference>
<name>A0A244CVZ8_PSEDV</name>
<protein>
    <submittedName>
        <fullName evidence="5">DNA-binding response regulator</fullName>
    </submittedName>
</protein>
<dbReference type="Gene3D" id="2.40.50.1020">
    <property type="entry name" value="LytTr DNA-binding domain"/>
    <property type="match status" value="1"/>
</dbReference>
<dbReference type="SMART" id="SM00448">
    <property type="entry name" value="REC"/>
    <property type="match status" value="1"/>
</dbReference>
<evidence type="ECO:0000259" key="3">
    <source>
        <dbReference type="PROSITE" id="PS50110"/>
    </source>
</evidence>
<dbReference type="PANTHER" id="PTHR37299:SF1">
    <property type="entry name" value="STAGE 0 SPORULATION PROTEIN A HOMOLOG"/>
    <property type="match status" value="1"/>
</dbReference>
<evidence type="ECO:0000313" key="5">
    <source>
        <dbReference type="EMBL" id="OUL59409.1"/>
    </source>
</evidence>
<feature type="domain" description="HTH LytTR-type" evidence="4">
    <location>
        <begin position="131"/>
        <end position="234"/>
    </location>
</feature>
<dbReference type="PROSITE" id="PS50110">
    <property type="entry name" value="RESPONSE_REGULATORY"/>
    <property type="match status" value="1"/>
</dbReference>
<evidence type="ECO:0000256" key="2">
    <source>
        <dbReference type="PROSITE-ProRule" id="PRU00169"/>
    </source>
</evidence>
<feature type="domain" description="Response regulatory" evidence="3">
    <location>
        <begin position="2"/>
        <end position="116"/>
    </location>
</feature>
<dbReference type="InterPro" id="IPR046947">
    <property type="entry name" value="LytR-like"/>
</dbReference>
<dbReference type="GO" id="GO:0003677">
    <property type="term" value="F:DNA binding"/>
    <property type="evidence" value="ECO:0007669"/>
    <property type="project" value="UniProtKB-KW"/>
</dbReference>
<evidence type="ECO:0000256" key="1">
    <source>
        <dbReference type="ARBA" id="ARBA00023012"/>
    </source>
</evidence>
<dbReference type="OrthoDB" id="236568at2"/>
<dbReference type="SMART" id="SM00850">
    <property type="entry name" value="LytTR"/>
    <property type="match status" value="1"/>
</dbReference>
<keyword evidence="5" id="KW-0238">DNA-binding</keyword>
<dbReference type="EMBL" id="MWPV01000001">
    <property type="protein sequence ID" value="OUL59409.1"/>
    <property type="molecule type" value="Genomic_DNA"/>
</dbReference>
<sequence>MRVLIVDDEPLARARLKRLLLEHPTFTVIAEAEDGESAVELAKKYQPEVVFLDIEMPNCNGLDVAAQLKCFAIAPAVIFVTAYPQHALDAIQCAAVGYLLKPVDAQSFAGVISQLGKLNRAQLEANKEAALSYQVAGITRKLKLDDVLYVEAQDKYVVAHYAGGEALLETSLKQLALKYPHHLVKIHRKYLINPNKLEAFFCSDNTYSVALSSVEQHLEVSRRESKKVRELLNLF</sequence>
<gene>
    <name evidence="5" type="ORF">B1199_03830</name>
</gene>